<keyword evidence="4 10" id="KW-0808">Transferase</keyword>
<comment type="function">
    <text evidence="12">Flavin transferase that catalyzes the transfer of the FMN moiety of FAD and its covalent binding to the hydroxyl group of a threonine residue in a target flavoprotein.</text>
</comment>
<keyword evidence="12" id="KW-0997">Cell inner membrane</keyword>
<dbReference type="EC" id="2.7.1.180" evidence="1 10"/>
<evidence type="ECO:0000256" key="5">
    <source>
        <dbReference type="ARBA" id="ARBA00022723"/>
    </source>
</evidence>
<dbReference type="GO" id="GO:0046872">
    <property type="term" value="F:metal ion binding"/>
    <property type="evidence" value="ECO:0007669"/>
    <property type="project" value="UniProtKB-UniRule"/>
</dbReference>
<evidence type="ECO:0000256" key="11">
    <source>
        <dbReference type="PIRSR" id="PIRSR006268-2"/>
    </source>
</evidence>
<sequence length="369" mass="41345">MTSRNKRWLAFLLTPMAVLMLASCSTGEKDSKNVEKKASQSTLLKEPYKKEEFLMGTYVRVQIFDEGKEDVLEKTFDRIKELDKKITVNQKGSEVDEINDQAGIKPVKVSDDVYRLTEDSLYYSKDSKGGFDLTIGPITELWHIGFDDARKPEQKEIDEQLKFVDYEKVKLDKKESTVFLEEKGMQLDLGAIAKGFITDEAVKVLEENGVTSGIVDLGGNIYVLGDSPRSKDGEWKIGIQDPNEARNTIAGSVKKKDMSLVTSGIYERNLEVDGKLYHHLFDSKTGYPFENELAGVTIISETSVAGDGLSTGVFSMGVKDGMKYVEARGDIEAIFITKDDDIYLSSGIKDNFKLNEDSPYKVKDIKELK</sequence>
<evidence type="ECO:0000313" key="14">
    <source>
        <dbReference type="Proteomes" id="UP000288028"/>
    </source>
</evidence>
<feature type="binding site" evidence="11">
    <location>
        <position position="191"/>
    </location>
    <ligand>
        <name>Mg(2+)</name>
        <dbReference type="ChEBI" id="CHEBI:18420"/>
    </ligand>
</feature>
<keyword evidence="12" id="KW-0472">Membrane</keyword>
<keyword evidence="14" id="KW-1185">Reference proteome</keyword>
<dbReference type="EMBL" id="NGKB01000015">
    <property type="protein sequence ID" value="RSU11111.1"/>
    <property type="molecule type" value="Genomic_DNA"/>
</dbReference>
<comment type="cofactor">
    <cofactor evidence="11">
        <name>Mg(2+)</name>
        <dbReference type="ChEBI" id="CHEBI:18420"/>
    </cofactor>
    <cofactor evidence="11">
        <name>Mn(2+)</name>
        <dbReference type="ChEBI" id="CHEBI:29035"/>
    </cofactor>
    <text evidence="11">Magnesium. Can also use manganese.</text>
</comment>
<dbReference type="PANTHER" id="PTHR30040:SF2">
    <property type="entry name" value="FAD:PROTEIN FMN TRANSFERASE"/>
    <property type="match status" value="1"/>
</dbReference>
<dbReference type="InterPro" id="IPR003374">
    <property type="entry name" value="ApbE-like_sf"/>
</dbReference>
<evidence type="ECO:0000256" key="9">
    <source>
        <dbReference type="ARBA" id="ARBA00048540"/>
    </source>
</evidence>
<feature type="binding site" evidence="11">
    <location>
        <position position="311"/>
    </location>
    <ligand>
        <name>Mg(2+)</name>
        <dbReference type="ChEBI" id="CHEBI:18420"/>
    </ligand>
</feature>
<dbReference type="AlphaFoldDB" id="A0A430ASS7"/>
<name>A0A430ASS7_9ENTE</name>
<organism evidence="13 14">
    <name type="scientific">Vagococcus carniphilus</name>
    <dbReference type="NCBI Taxonomy" id="218144"/>
    <lineage>
        <taxon>Bacteria</taxon>
        <taxon>Bacillati</taxon>
        <taxon>Bacillota</taxon>
        <taxon>Bacilli</taxon>
        <taxon>Lactobacillales</taxon>
        <taxon>Enterococcaceae</taxon>
        <taxon>Vagococcus</taxon>
    </lineage>
</organism>
<dbReference type="SUPFAM" id="SSF143631">
    <property type="entry name" value="ApbE-like"/>
    <property type="match status" value="1"/>
</dbReference>
<evidence type="ECO:0000256" key="8">
    <source>
        <dbReference type="ARBA" id="ARBA00031306"/>
    </source>
</evidence>
<reference evidence="13 14" key="1">
    <citation type="submission" date="2017-05" db="EMBL/GenBank/DDBJ databases">
        <title>Vagococcus spp. assemblies.</title>
        <authorList>
            <person name="Gulvik C.A."/>
        </authorList>
    </citation>
    <scope>NUCLEOTIDE SEQUENCE [LARGE SCALE GENOMIC DNA]</scope>
    <source>
        <strain evidence="13 14">SS1714</strain>
    </source>
</reference>
<evidence type="ECO:0000256" key="1">
    <source>
        <dbReference type="ARBA" id="ARBA00011955"/>
    </source>
</evidence>
<keyword evidence="12" id="KW-1003">Cell membrane</keyword>
<comment type="similarity">
    <text evidence="10 12">Belongs to the ApbE family.</text>
</comment>
<dbReference type="GO" id="GO:0016740">
    <property type="term" value="F:transferase activity"/>
    <property type="evidence" value="ECO:0007669"/>
    <property type="project" value="UniProtKB-UniRule"/>
</dbReference>
<feature type="binding site" evidence="11">
    <location>
        <position position="307"/>
    </location>
    <ligand>
        <name>Mg(2+)</name>
        <dbReference type="ChEBI" id="CHEBI:18420"/>
    </ligand>
</feature>
<dbReference type="RefSeq" id="WP_376765024.1">
    <property type="nucleotide sequence ID" value="NZ_CP060720.1"/>
</dbReference>
<evidence type="ECO:0000256" key="10">
    <source>
        <dbReference type="PIRNR" id="PIRNR006268"/>
    </source>
</evidence>
<evidence type="ECO:0000256" key="12">
    <source>
        <dbReference type="RuleBase" id="RU363002"/>
    </source>
</evidence>
<evidence type="ECO:0000256" key="7">
    <source>
        <dbReference type="ARBA" id="ARBA00022842"/>
    </source>
</evidence>
<dbReference type="Proteomes" id="UP000288028">
    <property type="component" value="Unassembled WGS sequence"/>
</dbReference>
<feature type="chain" id="PRO_5039759425" description="FAD:protein FMN transferase" evidence="12">
    <location>
        <begin position="23"/>
        <end position="369"/>
    </location>
</feature>
<dbReference type="PANTHER" id="PTHR30040">
    <property type="entry name" value="THIAMINE BIOSYNTHESIS LIPOPROTEIN APBE"/>
    <property type="match status" value="1"/>
</dbReference>
<comment type="caution">
    <text evidence="13">The sequence shown here is derived from an EMBL/GenBank/DDBJ whole genome shotgun (WGS) entry which is preliminary data.</text>
</comment>
<gene>
    <name evidence="13" type="ORF">CBF28_12735</name>
</gene>
<dbReference type="GeneID" id="95579269"/>
<evidence type="ECO:0000256" key="4">
    <source>
        <dbReference type="ARBA" id="ARBA00022679"/>
    </source>
</evidence>
<dbReference type="Pfam" id="PF02424">
    <property type="entry name" value="ApbE"/>
    <property type="match status" value="1"/>
</dbReference>
<feature type="signal peptide" evidence="12">
    <location>
        <begin position="1"/>
        <end position="22"/>
    </location>
</feature>
<keyword evidence="12" id="KW-0449">Lipoprotein</keyword>
<evidence type="ECO:0000313" key="13">
    <source>
        <dbReference type="EMBL" id="RSU11111.1"/>
    </source>
</evidence>
<dbReference type="PROSITE" id="PS51257">
    <property type="entry name" value="PROKAR_LIPOPROTEIN"/>
    <property type="match status" value="1"/>
</dbReference>
<dbReference type="PIRSF" id="PIRSF006268">
    <property type="entry name" value="ApbE"/>
    <property type="match status" value="1"/>
</dbReference>
<dbReference type="GO" id="GO:0005886">
    <property type="term" value="C:plasma membrane"/>
    <property type="evidence" value="ECO:0007669"/>
    <property type="project" value="UniProtKB-SubCell"/>
</dbReference>
<keyword evidence="12" id="KW-0732">Signal</keyword>
<keyword evidence="7 10" id="KW-0460">Magnesium</keyword>
<evidence type="ECO:0000256" key="3">
    <source>
        <dbReference type="ARBA" id="ARBA00022630"/>
    </source>
</evidence>
<dbReference type="InterPro" id="IPR024932">
    <property type="entry name" value="ApbE"/>
</dbReference>
<accession>A0A430ASS7</accession>
<protein>
    <recommendedName>
        <fullName evidence="2 10">FAD:protein FMN transferase</fullName>
        <ecNumber evidence="1 10">2.7.1.180</ecNumber>
    </recommendedName>
    <alternativeName>
        <fullName evidence="8 10">Flavin transferase</fullName>
    </alternativeName>
</protein>
<dbReference type="Gene3D" id="3.10.520.10">
    <property type="entry name" value="ApbE-like domains"/>
    <property type="match status" value="1"/>
</dbReference>
<comment type="subcellular location">
    <subcellularLocation>
        <location evidence="12">Cell inner membrane</location>
        <topology evidence="12">Lipid-anchor</topology>
        <orientation evidence="12">Periplasmic side</orientation>
    </subcellularLocation>
</comment>
<keyword evidence="5 10" id="KW-0479">Metal-binding</keyword>
<keyword evidence="6 10" id="KW-0274">FAD</keyword>
<comment type="catalytic activity">
    <reaction evidence="9 10 12">
        <text>L-threonyl-[protein] + FAD = FMN-L-threonyl-[protein] + AMP + H(+)</text>
        <dbReference type="Rhea" id="RHEA:36847"/>
        <dbReference type="Rhea" id="RHEA-COMP:11060"/>
        <dbReference type="Rhea" id="RHEA-COMP:11061"/>
        <dbReference type="ChEBI" id="CHEBI:15378"/>
        <dbReference type="ChEBI" id="CHEBI:30013"/>
        <dbReference type="ChEBI" id="CHEBI:57692"/>
        <dbReference type="ChEBI" id="CHEBI:74257"/>
        <dbReference type="ChEBI" id="CHEBI:456215"/>
        <dbReference type="EC" id="2.7.1.180"/>
    </reaction>
</comment>
<evidence type="ECO:0000256" key="6">
    <source>
        <dbReference type="ARBA" id="ARBA00022827"/>
    </source>
</evidence>
<keyword evidence="3 10" id="KW-0285">Flavoprotein</keyword>
<evidence type="ECO:0000256" key="2">
    <source>
        <dbReference type="ARBA" id="ARBA00016337"/>
    </source>
</evidence>
<proteinExistence type="inferred from homology"/>